<dbReference type="Proteomes" id="UP000199029">
    <property type="component" value="Unassembled WGS sequence"/>
</dbReference>
<sequence length="166" mass="18938">MMHAPLSTLTFFPVSCRDGSSLLRGRTRRALTAEEITKTCEVLLAAALRRRCRYWLLDGRVSPQEQPAALHEWLEEDYFPRVRAQLGLFPCIAMVVAPSMWQGLQQPSLDPLSAWPAWGARVGWFKEEEPALAWLRKQGAHECGPKSMLPPALDYKKQGEQLRFNF</sequence>
<proteinExistence type="predicted"/>
<evidence type="ECO:0000313" key="2">
    <source>
        <dbReference type="Proteomes" id="UP000199029"/>
    </source>
</evidence>
<gene>
    <name evidence="1" type="ORF">SAMN04515668_0680</name>
</gene>
<dbReference type="AlphaFoldDB" id="A0A1I5TZG5"/>
<dbReference type="OrthoDB" id="879881at2"/>
<organism evidence="1 2">
    <name type="scientific">Hymenobacter arizonensis</name>
    <name type="common">Siccationidurans arizonensis</name>
    <dbReference type="NCBI Taxonomy" id="1227077"/>
    <lineage>
        <taxon>Bacteria</taxon>
        <taxon>Pseudomonadati</taxon>
        <taxon>Bacteroidota</taxon>
        <taxon>Cytophagia</taxon>
        <taxon>Cytophagales</taxon>
        <taxon>Hymenobacteraceae</taxon>
        <taxon>Hymenobacter</taxon>
    </lineage>
</organism>
<evidence type="ECO:0000313" key="1">
    <source>
        <dbReference type="EMBL" id="SFP88433.1"/>
    </source>
</evidence>
<reference evidence="2" key="1">
    <citation type="submission" date="2016-10" db="EMBL/GenBank/DDBJ databases">
        <authorList>
            <person name="Varghese N."/>
            <person name="Submissions S."/>
        </authorList>
    </citation>
    <scope>NUCLEOTIDE SEQUENCE [LARGE SCALE GENOMIC DNA]</scope>
    <source>
        <strain evidence="2">OR362-8,ATCC BAA-1266,JCM 13504</strain>
    </source>
</reference>
<protein>
    <recommendedName>
        <fullName evidence="3">SpoIIAA-like</fullName>
    </recommendedName>
</protein>
<keyword evidence="2" id="KW-1185">Reference proteome</keyword>
<accession>A0A1I5TZG5</accession>
<name>A0A1I5TZG5_HYMAR</name>
<dbReference type="EMBL" id="FOXS01000001">
    <property type="protein sequence ID" value="SFP88433.1"/>
    <property type="molecule type" value="Genomic_DNA"/>
</dbReference>
<dbReference type="RefSeq" id="WP_143080036.1">
    <property type="nucleotide sequence ID" value="NZ_FOXS01000001.1"/>
</dbReference>
<evidence type="ECO:0008006" key="3">
    <source>
        <dbReference type="Google" id="ProtNLM"/>
    </source>
</evidence>